<dbReference type="InterPro" id="IPR010997">
    <property type="entry name" value="HRDC-like_sf"/>
</dbReference>
<evidence type="ECO:0000259" key="18">
    <source>
        <dbReference type="PROSITE" id="PS51192"/>
    </source>
</evidence>
<dbReference type="InterPro" id="IPR018982">
    <property type="entry name" value="RQC_domain"/>
</dbReference>
<dbReference type="InterPro" id="IPR027417">
    <property type="entry name" value="P-loop_NTPase"/>
</dbReference>
<proteinExistence type="inferred from homology"/>
<evidence type="ECO:0000256" key="16">
    <source>
        <dbReference type="SAM" id="MobiDB-lite"/>
    </source>
</evidence>
<evidence type="ECO:0000256" key="13">
    <source>
        <dbReference type="ARBA" id="ARBA00034617"/>
    </source>
</evidence>
<sequence>MPTNYEQQVRWLQEHQREAALLGMTPFLRDNKSRSGLLWTPSCPADDVERRAAIGRLGGQGLDGVSKLIPAPARTKAARPILRNVTNVNEAGCPREKVEDLFATDLDDNDLAEMTEKVEAELELRTHVEVNAAPQPHRAATAAAPHQTFAAVPPTYAPTVLTVSLSEVQRLARDGRVLASDLERLIQVARRSNPPPQGRAPVQAPLTRPPLEPVQGEWEDGGSSSSFANGPRSAAVETSAPPTGGRVCNCGVECARLTSNTAANPGRVFFKCPDCNFFEWEDGASSNTNTSFTFNAVPPVVQPPPPRLGEVLDFEEENATTFGHKAFRPGQREVVAAAMRGEDCFVLMPTGGGKSLCYQLPAWCCPGLAVVFSPLVSLIQDQVDSMNECGVRSATLSSGSSDYQSVAAALGALPAHGDYKLLYLTPEKLAHSGHARSLLHRLAVMGRLSRFVVDEAHCVSSWGHDFRPDYLGLRILRREFATIPIMALTATADSRVVDDVSRVLGLRQPFSWRSSFNRPKLDYQVRHKGNKKKQVLKEVADYVRQRQNETGLIYCLSRRDCEKVSEELQNALPGSFARKISFYHAEVDAAEREDRQRRWSRGELKVICATLAFGMGVNKPDVRYVIHYSMPKSLANYYQESGRCGRDGLGGQCVLYFSFKDRATQEVMIRDEKKNGPRDAKAVDQELHALRAMALYAAEKVKCRRRVVLDYFGETGFDPAKGCRDLCDNCRDKRPHEERDFTSHATNVVKLLRQITSTTPTRAGGAANNITRAGLVDAYRGSANRQMEKIRATNAPLFAAGSRLGKKDVEQLVDRLVLEDVLSERSVENSSGYNNDYVFQGSRARDFENATPNAKFTISVRLNGAGAEAEAARRRAQQQRGVDPRRRDEFDEGPAWLPQVARTPAAPRDQRASRPARPPRTSCPTAAATPRDESAVSASSATRGDDALRKAVSDRLTSWRQRVSDENTLMLYQVVSEEHIRTIAREAPRTIEMLQQVVDAFPQAKMKKYGDQIVEEVCLAWKAVYGDAKDSMDVSDDEFGGKGSFISSVDDPSQPGAPDPSPRVKRRRCASEIITESSGSVPDPAAHSF</sequence>
<evidence type="ECO:0000256" key="15">
    <source>
        <dbReference type="PROSITE-ProRule" id="PRU01343"/>
    </source>
</evidence>
<evidence type="ECO:0000256" key="2">
    <source>
        <dbReference type="ARBA" id="ARBA00005446"/>
    </source>
</evidence>
<evidence type="ECO:0000259" key="20">
    <source>
        <dbReference type="PROSITE" id="PS51999"/>
    </source>
</evidence>
<dbReference type="GO" id="GO:0008270">
    <property type="term" value="F:zinc ion binding"/>
    <property type="evidence" value="ECO:0007669"/>
    <property type="project" value="UniProtKB-KW"/>
</dbReference>
<evidence type="ECO:0000256" key="14">
    <source>
        <dbReference type="ARBA" id="ARBA00034808"/>
    </source>
</evidence>
<feature type="region of interest" description="Disordered" evidence="16">
    <location>
        <begin position="190"/>
        <end position="242"/>
    </location>
</feature>
<dbReference type="Gene3D" id="1.10.10.10">
    <property type="entry name" value="Winged helix-like DNA-binding domain superfamily/Winged helix DNA-binding domain"/>
    <property type="match status" value="1"/>
</dbReference>
<feature type="region of interest" description="Disordered" evidence="16">
    <location>
        <begin position="872"/>
        <end position="946"/>
    </location>
</feature>
<dbReference type="InterPro" id="IPR014001">
    <property type="entry name" value="Helicase_ATP-bd"/>
</dbReference>
<dbReference type="GO" id="GO:0005694">
    <property type="term" value="C:chromosome"/>
    <property type="evidence" value="ECO:0007669"/>
    <property type="project" value="TreeGrafter"/>
</dbReference>
<feature type="domain" description="Helicase ATP-binding" evidence="18">
    <location>
        <begin position="335"/>
        <end position="510"/>
    </location>
</feature>
<dbReference type="InterPro" id="IPR036388">
    <property type="entry name" value="WH-like_DNA-bd_sf"/>
</dbReference>
<dbReference type="Pfam" id="PF00270">
    <property type="entry name" value="DEAD"/>
    <property type="match status" value="1"/>
</dbReference>
<dbReference type="GO" id="GO:0009378">
    <property type="term" value="F:four-way junction helicase activity"/>
    <property type="evidence" value="ECO:0007669"/>
    <property type="project" value="TreeGrafter"/>
</dbReference>
<dbReference type="GO" id="GO:0005737">
    <property type="term" value="C:cytoplasm"/>
    <property type="evidence" value="ECO:0007669"/>
    <property type="project" value="TreeGrafter"/>
</dbReference>
<name>A0AAD7UJD2_9STRA</name>
<dbReference type="SUPFAM" id="SSF52540">
    <property type="entry name" value="P-loop containing nucleoside triphosphate hydrolases"/>
    <property type="match status" value="1"/>
</dbReference>
<evidence type="ECO:0000256" key="1">
    <source>
        <dbReference type="ARBA" id="ARBA00004123"/>
    </source>
</evidence>
<comment type="caution">
    <text evidence="21">The sequence shown here is derived from an EMBL/GenBank/DDBJ whole genome shotgun (WGS) entry which is preliminary data.</text>
</comment>
<keyword evidence="11" id="KW-0413">Isomerase</keyword>
<comment type="similarity">
    <text evidence="2">Belongs to the helicase family. RecQ subfamily.</text>
</comment>
<dbReference type="Pfam" id="PF16124">
    <property type="entry name" value="RecQ_Zn_bind"/>
    <property type="match status" value="1"/>
</dbReference>
<dbReference type="GO" id="GO:0000724">
    <property type="term" value="P:double-strand break repair via homologous recombination"/>
    <property type="evidence" value="ECO:0007669"/>
    <property type="project" value="TreeGrafter"/>
</dbReference>
<dbReference type="PANTHER" id="PTHR13710">
    <property type="entry name" value="DNA HELICASE RECQ FAMILY MEMBER"/>
    <property type="match status" value="1"/>
</dbReference>
<evidence type="ECO:0000256" key="11">
    <source>
        <dbReference type="ARBA" id="ARBA00023235"/>
    </source>
</evidence>
<dbReference type="GO" id="GO:0005634">
    <property type="term" value="C:nucleus"/>
    <property type="evidence" value="ECO:0007669"/>
    <property type="project" value="UniProtKB-SubCell"/>
</dbReference>
<keyword evidence="8" id="KW-0862">Zinc</keyword>
<dbReference type="FunFam" id="3.40.50.300:FF:000296">
    <property type="entry name" value="ATP-dependent DNA helicase RecQ"/>
    <property type="match status" value="1"/>
</dbReference>
<dbReference type="GO" id="GO:0006260">
    <property type="term" value="P:DNA replication"/>
    <property type="evidence" value="ECO:0007669"/>
    <property type="project" value="InterPro"/>
</dbReference>
<dbReference type="InterPro" id="IPR004589">
    <property type="entry name" value="DNA_helicase_ATP-dep_RecQ"/>
</dbReference>
<dbReference type="Pfam" id="PF06839">
    <property type="entry name" value="Zn_ribbon_GRF"/>
    <property type="match status" value="1"/>
</dbReference>
<dbReference type="EC" id="5.6.2.4" evidence="14"/>
<dbReference type="Pfam" id="PF00271">
    <property type="entry name" value="Helicase_C"/>
    <property type="match status" value="1"/>
</dbReference>
<evidence type="ECO:0000256" key="7">
    <source>
        <dbReference type="ARBA" id="ARBA00022806"/>
    </source>
</evidence>
<feature type="region of interest" description="Disordered" evidence="16">
    <location>
        <begin position="1036"/>
        <end position="1067"/>
    </location>
</feature>
<evidence type="ECO:0000256" key="5">
    <source>
        <dbReference type="ARBA" id="ARBA00022771"/>
    </source>
</evidence>
<dbReference type="SMART" id="SM00487">
    <property type="entry name" value="DEXDc"/>
    <property type="match status" value="1"/>
</dbReference>
<feature type="domain" description="GRF-type" evidence="20">
    <location>
        <begin position="248"/>
        <end position="284"/>
    </location>
</feature>
<gene>
    <name evidence="21" type="ORF">CTAYLR_005281</name>
</gene>
<dbReference type="Gene3D" id="3.40.50.300">
    <property type="entry name" value="P-loop containing nucleotide triphosphate hydrolases"/>
    <property type="match status" value="2"/>
</dbReference>
<evidence type="ECO:0000256" key="4">
    <source>
        <dbReference type="ARBA" id="ARBA00022741"/>
    </source>
</evidence>
<evidence type="ECO:0000256" key="9">
    <source>
        <dbReference type="ARBA" id="ARBA00022840"/>
    </source>
</evidence>
<keyword evidence="9" id="KW-0067">ATP-binding</keyword>
<evidence type="ECO:0000256" key="12">
    <source>
        <dbReference type="ARBA" id="ARBA00023242"/>
    </source>
</evidence>
<dbReference type="PROSITE" id="PS51999">
    <property type="entry name" value="ZF_GRF"/>
    <property type="match status" value="1"/>
</dbReference>
<evidence type="ECO:0000256" key="6">
    <source>
        <dbReference type="ARBA" id="ARBA00022801"/>
    </source>
</evidence>
<keyword evidence="3" id="KW-0479">Metal-binding</keyword>
<dbReference type="PANTHER" id="PTHR13710:SF153">
    <property type="entry name" value="RECQ-LIKE DNA HELICASE BLM"/>
    <property type="match status" value="1"/>
</dbReference>
<dbReference type="EMBL" id="JAQMWT010000157">
    <property type="protein sequence ID" value="KAJ8608919.1"/>
    <property type="molecule type" value="Genomic_DNA"/>
</dbReference>
<keyword evidence="22" id="KW-1185">Reference proteome</keyword>
<evidence type="ECO:0000256" key="8">
    <source>
        <dbReference type="ARBA" id="ARBA00022833"/>
    </source>
</evidence>
<feature type="compositionally biased region" description="Low complexity" evidence="16">
    <location>
        <begin position="913"/>
        <end position="929"/>
    </location>
</feature>
<dbReference type="InterPro" id="IPR011545">
    <property type="entry name" value="DEAD/DEAH_box_helicase_dom"/>
</dbReference>
<evidence type="ECO:0000259" key="17">
    <source>
        <dbReference type="PROSITE" id="PS50967"/>
    </source>
</evidence>
<dbReference type="PROSITE" id="PS50967">
    <property type="entry name" value="HRDC"/>
    <property type="match status" value="1"/>
</dbReference>
<dbReference type="PROSITE" id="PS51192">
    <property type="entry name" value="HELICASE_ATP_BIND_1"/>
    <property type="match status" value="1"/>
</dbReference>
<dbReference type="Proteomes" id="UP001230188">
    <property type="component" value="Unassembled WGS sequence"/>
</dbReference>
<feature type="domain" description="Helicase C-terminal" evidence="19">
    <location>
        <begin position="535"/>
        <end position="691"/>
    </location>
</feature>
<keyword evidence="7" id="KW-0347">Helicase</keyword>
<dbReference type="PROSITE" id="PS00690">
    <property type="entry name" value="DEAH_ATP_HELICASE"/>
    <property type="match status" value="1"/>
</dbReference>
<evidence type="ECO:0000256" key="10">
    <source>
        <dbReference type="ARBA" id="ARBA00023125"/>
    </source>
</evidence>
<keyword evidence="5 15" id="KW-0863">Zinc-finger</keyword>
<dbReference type="InterPro" id="IPR010666">
    <property type="entry name" value="Znf_GRF"/>
</dbReference>
<keyword evidence="4" id="KW-0547">Nucleotide-binding</keyword>
<dbReference type="GO" id="GO:0043138">
    <property type="term" value="F:3'-5' DNA helicase activity"/>
    <property type="evidence" value="ECO:0007669"/>
    <property type="project" value="UniProtKB-EC"/>
</dbReference>
<dbReference type="InterPro" id="IPR032284">
    <property type="entry name" value="RecQ_Zn-bd"/>
</dbReference>
<dbReference type="InterPro" id="IPR044876">
    <property type="entry name" value="HRDC_dom_sf"/>
</dbReference>
<dbReference type="InterPro" id="IPR001650">
    <property type="entry name" value="Helicase_C-like"/>
</dbReference>
<dbReference type="Gene3D" id="1.10.150.80">
    <property type="entry name" value="HRDC domain"/>
    <property type="match status" value="1"/>
</dbReference>
<keyword evidence="12" id="KW-0539">Nucleus</keyword>
<dbReference type="Pfam" id="PF00570">
    <property type="entry name" value="HRDC"/>
    <property type="match status" value="1"/>
</dbReference>
<dbReference type="Pfam" id="PF09382">
    <property type="entry name" value="RQC"/>
    <property type="match status" value="1"/>
</dbReference>
<dbReference type="SMART" id="SM00490">
    <property type="entry name" value="HELICc"/>
    <property type="match status" value="1"/>
</dbReference>
<evidence type="ECO:0000313" key="21">
    <source>
        <dbReference type="EMBL" id="KAJ8608919.1"/>
    </source>
</evidence>
<dbReference type="PROSITE" id="PS51194">
    <property type="entry name" value="HELICASE_CTER"/>
    <property type="match status" value="1"/>
</dbReference>
<reference evidence="21" key="1">
    <citation type="submission" date="2023-01" db="EMBL/GenBank/DDBJ databases">
        <title>Metagenome sequencing of chrysophaentin producing Chrysophaeum taylorii.</title>
        <authorList>
            <person name="Davison J."/>
            <person name="Bewley C."/>
        </authorList>
    </citation>
    <scope>NUCLEOTIDE SEQUENCE</scope>
    <source>
        <strain evidence="21">NIES-1699</strain>
    </source>
</reference>
<dbReference type="NCBIfam" id="TIGR00614">
    <property type="entry name" value="recQ_fam"/>
    <property type="match status" value="1"/>
</dbReference>
<dbReference type="InterPro" id="IPR002121">
    <property type="entry name" value="HRDC_dom"/>
</dbReference>
<dbReference type="InterPro" id="IPR002464">
    <property type="entry name" value="DNA/RNA_helicase_DEAH_CS"/>
</dbReference>
<organism evidence="21 22">
    <name type="scientific">Chrysophaeum taylorii</name>
    <dbReference type="NCBI Taxonomy" id="2483200"/>
    <lineage>
        <taxon>Eukaryota</taxon>
        <taxon>Sar</taxon>
        <taxon>Stramenopiles</taxon>
        <taxon>Ochrophyta</taxon>
        <taxon>Pelagophyceae</taxon>
        <taxon>Pelagomonadales</taxon>
        <taxon>Pelagomonadaceae</taxon>
        <taxon>Chrysophaeum</taxon>
    </lineage>
</organism>
<accession>A0AAD7UJD2</accession>
<dbReference type="GO" id="GO:0016787">
    <property type="term" value="F:hydrolase activity"/>
    <property type="evidence" value="ECO:0007669"/>
    <property type="project" value="UniProtKB-KW"/>
</dbReference>
<feature type="domain" description="HRDC" evidence="17">
    <location>
        <begin position="946"/>
        <end position="1027"/>
    </location>
</feature>
<dbReference type="AlphaFoldDB" id="A0AAD7UJD2"/>
<keyword evidence="10" id="KW-0238">DNA-binding</keyword>
<dbReference type="GO" id="GO:0005524">
    <property type="term" value="F:ATP binding"/>
    <property type="evidence" value="ECO:0007669"/>
    <property type="project" value="UniProtKB-KW"/>
</dbReference>
<evidence type="ECO:0000313" key="22">
    <source>
        <dbReference type="Proteomes" id="UP001230188"/>
    </source>
</evidence>
<comment type="subcellular location">
    <subcellularLocation>
        <location evidence="1">Nucleus</location>
    </subcellularLocation>
</comment>
<dbReference type="SUPFAM" id="SSF47819">
    <property type="entry name" value="HRDC-like"/>
    <property type="match status" value="1"/>
</dbReference>
<keyword evidence="6" id="KW-0378">Hydrolase</keyword>
<protein>
    <recommendedName>
        <fullName evidence="14">DNA 3'-5' helicase</fullName>
        <ecNumber evidence="14">5.6.2.4</ecNumber>
    </recommendedName>
</protein>
<dbReference type="CDD" id="cd17920">
    <property type="entry name" value="DEXHc_RecQ"/>
    <property type="match status" value="1"/>
</dbReference>
<evidence type="ECO:0000259" key="19">
    <source>
        <dbReference type="PROSITE" id="PS51194"/>
    </source>
</evidence>
<comment type="catalytic activity">
    <reaction evidence="13">
        <text>Couples ATP hydrolysis with the unwinding of duplex DNA by translocating in the 3'-5' direction.</text>
        <dbReference type="EC" id="5.6.2.4"/>
    </reaction>
</comment>
<evidence type="ECO:0000256" key="3">
    <source>
        <dbReference type="ARBA" id="ARBA00022723"/>
    </source>
</evidence>
<dbReference type="GO" id="GO:0003677">
    <property type="term" value="F:DNA binding"/>
    <property type="evidence" value="ECO:0007669"/>
    <property type="project" value="UniProtKB-KW"/>
</dbReference>